<comment type="caution">
    <text evidence="2">The sequence shown here is derived from an EMBL/GenBank/DDBJ whole genome shotgun (WGS) entry which is preliminary data.</text>
</comment>
<evidence type="ECO:0000313" key="3">
    <source>
        <dbReference type="Proteomes" id="UP000237271"/>
    </source>
</evidence>
<keyword evidence="3" id="KW-1185">Reference proteome</keyword>
<dbReference type="Proteomes" id="UP000237271">
    <property type="component" value="Unassembled WGS sequence"/>
</dbReference>
<reference evidence="2 3" key="1">
    <citation type="journal article" date="2017" name="Genome Biol. Evol.">
        <title>Phytophthora megakarya and P. palmivora, closely related causal agents of cacao black pod rot, underwent increases in genome sizes and gene numbers by different mechanisms.</title>
        <authorList>
            <person name="Ali S.S."/>
            <person name="Shao J."/>
            <person name="Lary D.J."/>
            <person name="Kronmiller B."/>
            <person name="Shen D."/>
            <person name="Strem M.D."/>
            <person name="Amoako-Attah I."/>
            <person name="Akrofi A.Y."/>
            <person name="Begoude B.A."/>
            <person name="Ten Hoopen G.M."/>
            <person name="Coulibaly K."/>
            <person name="Kebe B.I."/>
            <person name="Melnick R.L."/>
            <person name="Guiltinan M.J."/>
            <person name="Tyler B.M."/>
            <person name="Meinhardt L.W."/>
            <person name="Bailey B.A."/>
        </authorList>
    </citation>
    <scope>NUCLEOTIDE SEQUENCE [LARGE SCALE GENOMIC DNA]</scope>
    <source>
        <strain evidence="3">sbr112.9</strain>
    </source>
</reference>
<proteinExistence type="predicted"/>
<evidence type="ECO:0000256" key="1">
    <source>
        <dbReference type="SAM" id="MobiDB-lite"/>
    </source>
</evidence>
<feature type="region of interest" description="Disordered" evidence="1">
    <location>
        <begin position="1"/>
        <end position="21"/>
    </location>
</feature>
<name>A0A2P4XWD1_9STRA</name>
<protein>
    <submittedName>
        <fullName evidence="2">Uncharacterized protein</fullName>
    </submittedName>
</protein>
<dbReference type="EMBL" id="NCKW01007814">
    <property type="protein sequence ID" value="POM69874.1"/>
    <property type="molecule type" value="Genomic_DNA"/>
</dbReference>
<accession>A0A2P4XWD1</accession>
<gene>
    <name evidence="2" type="ORF">PHPALM_13813</name>
</gene>
<sequence length="250" mass="27752">MDTKQGAEFGGAVVVDSDQGNDSDDVIQVHIEQGTEFDGAVSMDTKPNHTVSLSGDGEIRYFCEEPKAVEDQDVIAAIDRDDVMSAIGFVYPLFSDEGNIVSESFSISDESEDDDYAIYKFDLDFDKYVDNVKSDSEYDDDAELKLDGPPLYSGRWGPAKSAAAFADPPIGMLVYFLPLTLCHKIAAESEASRKERFPAIAQKTRQLLLAAEVKNPKKSVYDLENIINRLERKKPNKGYFGIANTMFWLS</sequence>
<evidence type="ECO:0000313" key="2">
    <source>
        <dbReference type="EMBL" id="POM69874.1"/>
    </source>
</evidence>
<organism evidence="2 3">
    <name type="scientific">Phytophthora palmivora</name>
    <dbReference type="NCBI Taxonomy" id="4796"/>
    <lineage>
        <taxon>Eukaryota</taxon>
        <taxon>Sar</taxon>
        <taxon>Stramenopiles</taxon>
        <taxon>Oomycota</taxon>
        <taxon>Peronosporomycetes</taxon>
        <taxon>Peronosporales</taxon>
        <taxon>Peronosporaceae</taxon>
        <taxon>Phytophthora</taxon>
    </lineage>
</organism>
<dbReference type="AlphaFoldDB" id="A0A2P4XWD1"/>